<evidence type="ECO:0000313" key="2">
    <source>
        <dbReference type="Proteomes" id="UP000677668"/>
    </source>
</evidence>
<evidence type="ECO:0000313" key="1">
    <source>
        <dbReference type="EMBL" id="QUV94325.1"/>
    </source>
</evidence>
<reference evidence="1 2" key="1">
    <citation type="submission" date="2021-03" db="EMBL/GenBank/DDBJ databases">
        <title>Genomic and phenotypic characterization of Chloracidobacterium isolates provides evidence for multiple species.</title>
        <authorList>
            <person name="Saini M.K."/>
            <person name="Costas A.M.G."/>
            <person name="Tank M."/>
            <person name="Bryant D.A."/>
        </authorList>
    </citation>
    <scope>NUCLEOTIDE SEQUENCE [LARGE SCALE GENOMIC DNA]</scope>
    <source>
        <strain evidence="1 2">N</strain>
    </source>
</reference>
<proteinExistence type="predicted"/>
<dbReference type="EMBL" id="CP072642">
    <property type="protein sequence ID" value="QUV94325.1"/>
    <property type="molecule type" value="Genomic_DNA"/>
</dbReference>
<dbReference type="Proteomes" id="UP000677668">
    <property type="component" value="Chromosome 1"/>
</dbReference>
<keyword evidence="2" id="KW-1185">Reference proteome</keyword>
<organism evidence="1 2">
    <name type="scientific">Chloracidobacterium sp. N</name>
    <dbReference type="NCBI Taxonomy" id="2821540"/>
    <lineage>
        <taxon>Bacteria</taxon>
        <taxon>Pseudomonadati</taxon>
        <taxon>Acidobacteriota</taxon>
        <taxon>Terriglobia</taxon>
        <taxon>Terriglobales</taxon>
        <taxon>Acidobacteriaceae</taxon>
        <taxon>Chloracidobacterium</taxon>
        <taxon>Chloracidobacterium aggregatum</taxon>
    </lineage>
</organism>
<accession>A0ABX8B121</accession>
<sequence length="109" mass="12401">MRRMETKPTIEIVLRTMTEQTALLQELVTEVTKNLLPEVVAVKAAQQRLLTEALTLKSEQSAMKAMLQEIDTRTRRIDHRITVLAQDMLDLRATMQRIDADLLSLKAVG</sequence>
<protein>
    <submittedName>
        <fullName evidence="1">Uncharacterized protein</fullName>
    </submittedName>
</protein>
<name>A0ABX8B121_9BACT</name>
<gene>
    <name evidence="1" type="ORF">J8C05_02440</name>
</gene>
<dbReference type="RefSeq" id="WP_211422626.1">
    <property type="nucleotide sequence ID" value="NZ_CP072642.1"/>
</dbReference>